<organism evidence="2 3">
    <name type="scientific">Epibacterium ulvae</name>
    <dbReference type="NCBI Taxonomy" id="1156985"/>
    <lineage>
        <taxon>Bacteria</taxon>
        <taxon>Pseudomonadati</taxon>
        <taxon>Pseudomonadota</taxon>
        <taxon>Alphaproteobacteria</taxon>
        <taxon>Rhodobacterales</taxon>
        <taxon>Roseobacteraceae</taxon>
        <taxon>Epibacterium</taxon>
    </lineage>
</organism>
<dbReference type="EMBL" id="FMWG01000004">
    <property type="protein sequence ID" value="SCZ62092.1"/>
    <property type="molecule type" value="Genomic_DNA"/>
</dbReference>
<dbReference type="PANTHER" id="PTHR40943">
    <property type="entry name" value="CYTOPLASMIC PROTEIN-RELATED"/>
    <property type="match status" value="1"/>
</dbReference>
<dbReference type="RefSeq" id="WP_090218148.1">
    <property type="nucleotide sequence ID" value="NZ_CANLDO010000022.1"/>
</dbReference>
<keyword evidence="3" id="KW-1185">Reference proteome</keyword>
<dbReference type="InterPro" id="IPR008579">
    <property type="entry name" value="UGlyAH_Cupin_dom"/>
</dbReference>
<evidence type="ECO:0000313" key="2">
    <source>
        <dbReference type="EMBL" id="SCZ62092.1"/>
    </source>
</evidence>
<dbReference type="InterPro" id="IPR014710">
    <property type="entry name" value="RmlC-like_jellyroll"/>
</dbReference>
<dbReference type="Proteomes" id="UP000198767">
    <property type="component" value="Unassembled WGS sequence"/>
</dbReference>
<dbReference type="SUPFAM" id="SSF51182">
    <property type="entry name" value="RmlC-like cupins"/>
    <property type="match status" value="1"/>
</dbReference>
<protein>
    <recommendedName>
        <fullName evidence="1">(S)-ureidoglycine aminohydrolase cupin domain-containing protein</fullName>
    </recommendedName>
</protein>
<dbReference type="Gene3D" id="2.60.120.10">
    <property type="entry name" value="Jelly Rolls"/>
    <property type="match status" value="1"/>
</dbReference>
<dbReference type="OrthoDB" id="9799053at2"/>
<dbReference type="InterPro" id="IPR011051">
    <property type="entry name" value="RmlC_Cupin_sf"/>
</dbReference>
<feature type="domain" description="(S)-ureidoglycine aminohydrolase cupin" evidence="1">
    <location>
        <begin position="54"/>
        <end position="122"/>
    </location>
</feature>
<proteinExistence type="predicted"/>
<gene>
    <name evidence="2" type="ORF">SAMN04488118_104336</name>
</gene>
<evidence type="ECO:0000313" key="3">
    <source>
        <dbReference type="Proteomes" id="UP000198767"/>
    </source>
</evidence>
<dbReference type="CDD" id="cd02227">
    <property type="entry name" value="cupin_TM1112-like"/>
    <property type="match status" value="1"/>
</dbReference>
<reference evidence="2 3" key="1">
    <citation type="submission" date="2016-10" db="EMBL/GenBank/DDBJ databases">
        <authorList>
            <person name="de Groot N.N."/>
        </authorList>
    </citation>
    <scope>NUCLEOTIDE SEQUENCE [LARGE SCALE GENOMIC DNA]</scope>
    <source>
        <strain evidence="2 3">U95</strain>
    </source>
</reference>
<dbReference type="AlphaFoldDB" id="A0A1G5QK45"/>
<evidence type="ECO:0000259" key="1">
    <source>
        <dbReference type="Pfam" id="PF05899"/>
    </source>
</evidence>
<dbReference type="PANTHER" id="PTHR40943:SF1">
    <property type="entry name" value="CYTOPLASMIC PROTEIN"/>
    <property type="match status" value="1"/>
</dbReference>
<accession>A0A1G5QK45</accession>
<sequence>MNAENFIHTQTQPSFILFGAPEVPRTIKDDSANLISGKAEQGVWLYSNDTQSGSKFGIWECNAGRFRATMDGITEFCHILEGEAEVTNLADRSTRIIRAGDSFVMEAGLRTEWYVPVYIKKCFAISDIRP</sequence>
<name>A0A1G5QK45_9RHOB</name>
<dbReference type="Pfam" id="PF05899">
    <property type="entry name" value="Cupin_3"/>
    <property type="match status" value="1"/>
</dbReference>